<dbReference type="EMBL" id="JAQQXS010000008">
    <property type="protein sequence ID" value="MDC8785701.1"/>
    <property type="molecule type" value="Genomic_DNA"/>
</dbReference>
<evidence type="ECO:0000256" key="1">
    <source>
        <dbReference type="SAM" id="Phobius"/>
    </source>
</evidence>
<feature type="transmembrane region" description="Helical" evidence="1">
    <location>
        <begin position="20"/>
        <end position="41"/>
    </location>
</feature>
<organism evidence="2 3">
    <name type="scientific">Roseateles koreensis</name>
    <dbReference type="NCBI Taxonomy" id="2987526"/>
    <lineage>
        <taxon>Bacteria</taxon>
        <taxon>Pseudomonadati</taxon>
        <taxon>Pseudomonadota</taxon>
        <taxon>Betaproteobacteria</taxon>
        <taxon>Burkholderiales</taxon>
        <taxon>Sphaerotilaceae</taxon>
        <taxon>Roseateles</taxon>
    </lineage>
</organism>
<name>A0ABT5KS90_9BURK</name>
<gene>
    <name evidence="2" type="ORF">PRZ01_10900</name>
</gene>
<comment type="caution">
    <text evidence="2">The sequence shown here is derived from an EMBL/GenBank/DDBJ whole genome shotgun (WGS) entry which is preliminary data.</text>
</comment>
<protein>
    <recommendedName>
        <fullName evidence="4">Type II secretion system (T2SS), protein M subtype b</fullName>
    </recommendedName>
</protein>
<accession>A0ABT5KS90</accession>
<evidence type="ECO:0008006" key="4">
    <source>
        <dbReference type="Google" id="ProtNLM"/>
    </source>
</evidence>
<keyword evidence="3" id="KW-1185">Reference proteome</keyword>
<sequence>MMGWAQHRRVASFIRQVRSLGWVGAVALGGLILALAVGLIAQHWDRQTAQLQAEADTFRMQIRHQRAARLAPAPASAAPATAAQWRAALPAADQRQQRLADLLEIGLRLGLLSQRTEHRLTVDTAAGLERLRVTMPVAGGYAQVRQYIAAALQHDPALSLDGLKLRRPTPLAPEVEAELQWSLHARSDGSPP</sequence>
<keyword evidence="1" id="KW-1133">Transmembrane helix</keyword>
<evidence type="ECO:0000313" key="3">
    <source>
        <dbReference type="Proteomes" id="UP001219862"/>
    </source>
</evidence>
<keyword evidence="1" id="KW-0812">Transmembrane</keyword>
<proteinExistence type="predicted"/>
<keyword evidence="1" id="KW-0472">Membrane</keyword>
<dbReference type="RefSeq" id="WP_273596808.1">
    <property type="nucleotide sequence ID" value="NZ_JAQQXS010000008.1"/>
</dbReference>
<dbReference type="Proteomes" id="UP001219862">
    <property type="component" value="Unassembled WGS sequence"/>
</dbReference>
<reference evidence="2 3" key="1">
    <citation type="submission" date="2022-10" db="EMBL/GenBank/DDBJ databases">
        <title>paucibacter sp. hw8 Genome sequencing.</title>
        <authorList>
            <person name="Park S."/>
        </authorList>
    </citation>
    <scope>NUCLEOTIDE SEQUENCE [LARGE SCALE GENOMIC DNA]</scope>
    <source>
        <strain evidence="3">hw8</strain>
    </source>
</reference>
<evidence type="ECO:0000313" key="2">
    <source>
        <dbReference type="EMBL" id="MDC8785701.1"/>
    </source>
</evidence>